<feature type="domain" description="Aspartate/ornithine carbamoyltransferase carbamoyl-P binding" evidence="4">
    <location>
        <begin position="43"/>
        <end position="106"/>
    </location>
</feature>
<reference evidence="5" key="2">
    <citation type="submission" date="2025-09" db="UniProtKB">
        <authorList>
            <consortium name="Ensembl"/>
        </authorList>
    </citation>
    <scope>IDENTIFICATION</scope>
</reference>
<dbReference type="InterPro" id="IPR036901">
    <property type="entry name" value="Asp/Orn_carbamoylTrfase_sf"/>
</dbReference>
<dbReference type="PROSITE" id="PS00097">
    <property type="entry name" value="CARBAMOYLTRANSFERASE"/>
    <property type="match status" value="1"/>
</dbReference>
<dbReference type="GO" id="GO:0019240">
    <property type="term" value="P:citrulline biosynthetic process"/>
    <property type="evidence" value="ECO:0007669"/>
    <property type="project" value="TreeGrafter"/>
</dbReference>
<dbReference type="InterPro" id="IPR006132">
    <property type="entry name" value="Asp/Orn_carbamoyltranf_P-bd"/>
</dbReference>
<reference evidence="5" key="1">
    <citation type="submission" date="2025-08" db="UniProtKB">
        <authorList>
            <consortium name="Ensembl"/>
        </authorList>
    </citation>
    <scope>IDENTIFICATION</scope>
</reference>
<evidence type="ECO:0000259" key="4">
    <source>
        <dbReference type="Pfam" id="PF02729"/>
    </source>
</evidence>
<evidence type="ECO:0000256" key="1">
    <source>
        <dbReference type="ARBA" id="ARBA00007805"/>
    </source>
</evidence>
<evidence type="ECO:0000256" key="3">
    <source>
        <dbReference type="ARBA" id="ARBA00022679"/>
    </source>
</evidence>
<proteinExistence type="inferred from homology"/>
<dbReference type="EC" id="2.1.3.3" evidence="2"/>
<dbReference type="GO" id="GO:0016597">
    <property type="term" value="F:amino acid binding"/>
    <property type="evidence" value="ECO:0007669"/>
    <property type="project" value="InterPro"/>
</dbReference>
<name>A0A670YUN1_PSETE</name>
<dbReference type="PANTHER" id="PTHR45753">
    <property type="entry name" value="ORNITHINE CARBAMOYLTRANSFERASE, MITOCHONDRIAL"/>
    <property type="match status" value="1"/>
</dbReference>
<keyword evidence="3" id="KW-0808">Transferase</keyword>
<dbReference type="GO" id="GO:0004585">
    <property type="term" value="F:ornithine carbamoyltransferase activity"/>
    <property type="evidence" value="ECO:0007669"/>
    <property type="project" value="UniProtKB-EC"/>
</dbReference>
<dbReference type="SUPFAM" id="SSF53671">
    <property type="entry name" value="Aspartate/ornithine carbamoyltransferase"/>
    <property type="match status" value="1"/>
</dbReference>
<dbReference type="GO" id="GO:0042450">
    <property type="term" value="P:L-arginine biosynthetic process via ornithine"/>
    <property type="evidence" value="ECO:0007669"/>
    <property type="project" value="TreeGrafter"/>
</dbReference>
<dbReference type="Gene3D" id="3.40.50.1370">
    <property type="entry name" value="Aspartate/ornithine carbamoyltransferase"/>
    <property type="match status" value="1"/>
</dbReference>
<sequence>MAGEGYCKISSQRWYLLVLRTTQNFCSRHRQPIETSTKLKGQDLLTLQNYTPEEIKYLLWVASDLKNRIKYKKEYLPLLQGKSLAMIFEKRSTRTRLSTETGLEDIHRYQNTQWEECQTQRRTIN</sequence>
<accession>A0A670YUN1</accession>
<dbReference type="GO" id="GO:0005739">
    <property type="term" value="C:mitochondrion"/>
    <property type="evidence" value="ECO:0007669"/>
    <property type="project" value="TreeGrafter"/>
</dbReference>
<evidence type="ECO:0000313" key="5">
    <source>
        <dbReference type="Ensembl" id="ENSPTXP00000015472.1"/>
    </source>
</evidence>
<keyword evidence="6" id="KW-1185">Reference proteome</keyword>
<dbReference type="AlphaFoldDB" id="A0A670YUN1"/>
<dbReference type="Proteomes" id="UP000472273">
    <property type="component" value="Unplaced"/>
</dbReference>
<dbReference type="InterPro" id="IPR006130">
    <property type="entry name" value="Asp/Orn_carbamoylTrfase"/>
</dbReference>
<evidence type="ECO:0000313" key="6">
    <source>
        <dbReference type="Proteomes" id="UP000472273"/>
    </source>
</evidence>
<comment type="similarity">
    <text evidence="1">Belongs to the aspartate/ornithine carbamoyltransferase superfamily. OTCase family.</text>
</comment>
<organism evidence="5 6">
    <name type="scientific">Pseudonaja textilis</name>
    <name type="common">Eastern brown snake</name>
    <dbReference type="NCBI Taxonomy" id="8673"/>
    <lineage>
        <taxon>Eukaryota</taxon>
        <taxon>Metazoa</taxon>
        <taxon>Chordata</taxon>
        <taxon>Craniata</taxon>
        <taxon>Vertebrata</taxon>
        <taxon>Euteleostomi</taxon>
        <taxon>Lepidosauria</taxon>
        <taxon>Squamata</taxon>
        <taxon>Bifurcata</taxon>
        <taxon>Unidentata</taxon>
        <taxon>Episquamata</taxon>
        <taxon>Toxicofera</taxon>
        <taxon>Serpentes</taxon>
        <taxon>Colubroidea</taxon>
        <taxon>Elapidae</taxon>
        <taxon>Hydrophiinae</taxon>
        <taxon>Pseudonaja</taxon>
    </lineage>
</organism>
<protein>
    <recommendedName>
        <fullName evidence="2">ornithine carbamoyltransferase</fullName>
        <ecNumber evidence="2">2.1.3.3</ecNumber>
    </recommendedName>
</protein>
<dbReference type="Pfam" id="PF02729">
    <property type="entry name" value="OTCace_N"/>
    <property type="match status" value="1"/>
</dbReference>
<evidence type="ECO:0000256" key="2">
    <source>
        <dbReference type="ARBA" id="ARBA00013007"/>
    </source>
</evidence>
<dbReference type="PANTHER" id="PTHR45753:SF3">
    <property type="entry name" value="ORNITHINE TRANSCARBAMYLASE, MITOCHONDRIAL"/>
    <property type="match status" value="1"/>
</dbReference>
<dbReference type="Ensembl" id="ENSPTXT00000015948.1">
    <property type="protein sequence ID" value="ENSPTXP00000015472.1"/>
    <property type="gene ID" value="ENSPTXG00000010680.1"/>
</dbReference>
<dbReference type="GeneTree" id="ENSGT00960000191651"/>